<dbReference type="Gene3D" id="2.30.290.10">
    <property type="entry name" value="BH3618-like"/>
    <property type="match status" value="1"/>
</dbReference>
<organism evidence="5 6">
    <name type="scientific">Halalkalibacter alkaliphilus</name>
    <dbReference type="NCBI Taxonomy" id="2917993"/>
    <lineage>
        <taxon>Bacteria</taxon>
        <taxon>Bacillati</taxon>
        <taxon>Bacillota</taxon>
        <taxon>Bacilli</taxon>
        <taxon>Bacillales</taxon>
        <taxon>Bacillaceae</taxon>
        <taxon>Halalkalibacter</taxon>
    </lineage>
</organism>
<name>A0A9X1ZYJ7_9BACI</name>
<dbReference type="GO" id="GO:0044780">
    <property type="term" value="P:bacterial-type flagellum assembly"/>
    <property type="evidence" value="ECO:0007669"/>
    <property type="project" value="UniProtKB-UniRule"/>
</dbReference>
<dbReference type="InterPro" id="IPR003775">
    <property type="entry name" value="Flagellar_assembly_factor_FliW"/>
</dbReference>
<dbReference type="HAMAP" id="MF_01185">
    <property type="entry name" value="FliW"/>
    <property type="match status" value="1"/>
</dbReference>
<dbReference type="GO" id="GO:0005737">
    <property type="term" value="C:cytoplasm"/>
    <property type="evidence" value="ECO:0007669"/>
    <property type="project" value="UniProtKB-SubCell"/>
</dbReference>
<reference evidence="5" key="1">
    <citation type="submission" date="2022-02" db="EMBL/GenBank/DDBJ databases">
        <title>Halalkalibacter sp. nov. isolated from Lonar Lake, India.</title>
        <authorList>
            <person name="Joshi A."/>
            <person name="Thite S."/>
            <person name="Lodha T."/>
        </authorList>
    </citation>
    <scope>NUCLEOTIDE SEQUENCE</scope>
    <source>
        <strain evidence="5">MEB205</strain>
    </source>
</reference>
<dbReference type="RefSeq" id="WP_250095783.1">
    <property type="nucleotide sequence ID" value="NZ_JAKRYL010000005.1"/>
</dbReference>
<dbReference type="SUPFAM" id="SSF141457">
    <property type="entry name" value="BH3618-like"/>
    <property type="match status" value="1"/>
</dbReference>
<evidence type="ECO:0000313" key="5">
    <source>
        <dbReference type="EMBL" id="MCL7746736.1"/>
    </source>
</evidence>
<dbReference type="Pfam" id="PF02623">
    <property type="entry name" value="FliW"/>
    <property type="match status" value="1"/>
</dbReference>
<dbReference type="PANTHER" id="PTHR39190">
    <property type="entry name" value="FLAGELLAR ASSEMBLY FACTOR FLIW"/>
    <property type="match status" value="1"/>
</dbReference>
<dbReference type="InterPro" id="IPR024046">
    <property type="entry name" value="Flagellar_assmbl_FliW_dom_sf"/>
</dbReference>
<keyword evidence="1 4" id="KW-0963">Cytoplasm</keyword>
<comment type="caution">
    <text evidence="5">The sequence shown here is derived from an EMBL/GenBank/DDBJ whole genome shotgun (WGS) entry which is preliminary data.</text>
</comment>
<keyword evidence="5" id="KW-0969">Cilium</keyword>
<keyword evidence="4" id="KW-0143">Chaperone</keyword>
<evidence type="ECO:0000256" key="4">
    <source>
        <dbReference type="HAMAP-Rule" id="MF_01185"/>
    </source>
</evidence>
<comment type="similarity">
    <text evidence="4">Belongs to the FliW family.</text>
</comment>
<comment type="subcellular location">
    <subcellularLocation>
        <location evidence="4">Cytoplasm</location>
    </subcellularLocation>
</comment>
<dbReference type="GO" id="GO:0006417">
    <property type="term" value="P:regulation of translation"/>
    <property type="evidence" value="ECO:0007669"/>
    <property type="project" value="UniProtKB-KW"/>
</dbReference>
<proteinExistence type="inferred from homology"/>
<dbReference type="AlphaFoldDB" id="A0A9X1ZYJ7"/>
<comment type="subunit">
    <text evidence="4">Interacts with translational regulator CsrA and flagellin(s).</text>
</comment>
<keyword evidence="3 4" id="KW-0810">Translation regulation</keyword>
<comment type="function">
    <text evidence="4">Acts as an anti-CsrA protein, binds CsrA and prevents it from repressing translation of its target genes, one of which is flagellin. Binds to flagellin and participates in the assembly of the flagellum.</text>
</comment>
<evidence type="ECO:0000256" key="1">
    <source>
        <dbReference type="ARBA" id="ARBA00022490"/>
    </source>
</evidence>
<dbReference type="EMBL" id="JAKRYL010000005">
    <property type="protein sequence ID" value="MCL7746736.1"/>
    <property type="molecule type" value="Genomic_DNA"/>
</dbReference>
<protein>
    <recommendedName>
        <fullName evidence="4">Flagellar assembly factor FliW</fullName>
    </recommendedName>
</protein>
<dbReference type="PANTHER" id="PTHR39190:SF1">
    <property type="entry name" value="FLAGELLAR ASSEMBLY FACTOR FLIW"/>
    <property type="match status" value="1"/>
</dbReference>
<evidence type="ECO:0000256" key="2">
    <source>
        <dbReference type="ARBA" id="ARBA00022795"/>
    </source>
</evidence>
<sequence length="149" mass="16738">MKLETKYQGQIDVNEKRFILFDKGIPAFENETSFVLLPFEEGTPFFVLQSTKTPEVAFILISPFDFVPGYQVKLPDSTLEVLEIDKAEDVATFVMLTVKEPFNDTTANLQAPVIINANKQKGKQLLMSDSSYQTKHAIFKEAVAAKGEK</sequence>
<evidence type="ECO:0000313" key="6">
    <source>
        <dbReference type="Proteomes" id="UP001139150"/>
    </source>
</evidence>
<keyword evidence="5" id="KW-0282">Flagellum</keyword>
<accession>A0A9X1ZYJ7</accession>
<evidence type="ECO:0000256" key="3">
    <source>
        <dbReference type="ARBA" id="ARBA00022845"/>
    </source>
</evidence>
<keyword evidence="5" id="KW-0966">Cell projection</keyword>
<dbReference type="NCBIfam" id="NF009793">
    <property type="entry name" value="PRK13285.1-1"/>
    <property type="match status" value="1"/>
</dbReference>
<dbReference type="Proteomes" id="UP001139150">
    <property type="component" value="Unassembled WGS sequence"/>
</dbReference>
<keyword evidence="6" id="KW-1185">Reference proteome</keyword>
<keyword evidence="2 4" id="KW-1005">Bacterial flagellum biogenesis</keyword>
<gene>
    <name evidence="4 5" type="primary">fliW</name>
    <name evidence="5" type="ORF">MF646_06325</name>
</gene>